<evidence type="ECO:0000256" key="19">
    <source>
        <dbReference type="SAM" id="Phobius"/>
    </source>
</evidence>
<evidence type="ECO:0000259" key="21">
    <source>
        <dbReference type="Pfam" id="PF04253"/>
    </source>
</evidence>
<reference evidence="23" key="2">
    <citation type="journal article" date="2008" name="Genome Biol.">
        <title>Improved genome assembly and evidence-based global gene model set for the chordate Ciona intestinalis: new insight into intron and operon populations.</title>
        <authorList>
            <person name="Satou Y."/>
            <person name="Mineta K."/>
            <person name="Ogasawara M."/>
            <person name="Sasakura Y."/>
            <person name="Shoguchi E."/>
            <person name="Ueno K."/>
            <person name="Yamada L."/>
            <person name="Matsumoto J."/>
            <person name="Wasserscheid J."/>
            <person name="Dewar K."/>
            <person name="Wiley G.B."/>
            <person name="Macmil S.L."/>
            <person name="Roe B.A."/>
            <person name="Zeller R.W."/>
            <person name="Hastings K.E."/>
            <person name="Lemaire P."/>
            <person name="Lindquist E."/>
            <person name="Endo T."/>
            <person name="Hotta K."/>
            <person name="Inaba K."/>
        </authorList>
    </citation>
    <scope>NUCLEOTIDE SEQUENCE [LARGE SCALE GENOMIC DNA]</scope>
    <source>
        <strain evidence="23">wild type</strain>
    </source>
</reference>
<dbReference type="EC" id="3.4.17.21" evidence="18"/>
<evidence type="ECO:0000313" key="24">
    <source>
        <dbReference type="Proteomes" id="UP000008144"/>
    </source>
</evidence>
<dbReference type="GO" id="GO:0016805">
    <property type="term" value="F:dipeptidase activity"/>
    <property type="evidence" value="ECO:0007669"/>
    <property type="project" value="UniProtKB-KW"/>
</dbReference>
<gene>
    <name evidence="23" type="primary">LOC100180761</name>
</gene>
<reference evidence="23" key="3">
    <citation type="submission" date="2025-08" db="UniProtKB">
        <authorList>
            <consortium name="Ensembl"/>
        </authorList>
    </citation>
    <scope>IDENTIFICATION</scope>
</reference>
<evidence type="ECO:0000259" key="22">
    <source>
        <dbReference type="Pfam" id="PF04389"/>
    </source>
</evidence>
<evidence type="ECO:0000256" key="6">
    <source>
        <dbReference type="ARBA" id="ARBA00022670"/>
    </source>
</evidence>
<dbReference type="InterPro" id="IPR046450">
    <property type="entry name" value="PA_dom_sf"/>
</dbReference>
<keyword evidence="24" id="KW-1185">Reference proteome</keyword>
<keyword evidence="12 19" id="KW-1133">Transmembrane helix</keyword>
<evidence type="ECO:0000256" key="8">
    <source>
        <dbReference type="ARBA" id="ARBA00022723"/>
    </source>
</evidence>
<evidence type="ECO:0000256" key="7">
    <source>
        <dbReference type="ARBA" id="ARBA00022692"/>
    </source>
</evidence>
<dbReference type="GO" id="GO:0005886">
    <property type="term" value="C:plasma membrane"/>
    <property type="evidence" value="ECO:0007669"/>
    <property type="project" value="UniProtKB-SubCell"/>
</dbReference>
<name>H2XN25_CIOIN</name>
<evidence type="ECO:0000256" key="3">
    <source>
        <dbReference type="ARBA" id="ARBA00005634"/>
    </source>
</evidence>
<evidence type="ECO:0000256" key="1">
    <source>
        <dbReference type="ARBA" id="ARBA00001947"/>
    </source>
</evidence>
<proteinExistence type="inferred from homology"/>
<dbReference type="InterPro" id="IPR036757">
    <property type="entry name" value="TFR-like_dimer_dom_sf"/>
</dbReference>
<comment type="cofactor">
    <cofactor evidence="1">
        <name>Zn(2+)</name>
        <dbReference type="ChEBI" id="CHEBI:29105"/>
    </cofactor>
</comment>
<dbReference type="SUPFAM" id="SSF53187">
    <property type="entry name" value="Zn-dependent exopeptidases"/>
    <property type="match status" value="1"/>
</dbReference>
<dbReference type="FunFam" id="3.40.630.10:FF:000089">
    <property type="entry name" value="N-acetylated alpha-linked acidic dipeptidase like 1"/>
    <property type="match status" value="1"/>
</dbReference>
<evidence type="ECO:0000259" key="20">
    <source>
        <dbReference type="Pfam" id="PF02225"/>
    </source>
</evidence>
<dbReference type="InterPro" id="IPR007484">
    <property type="entry name" value="Peptidase_M28"/>
</dbReference>
<evidence type="ECO:0000256" key="14">
    <source>
        <dbReference type="ARBA" id="ARBA00023049"/>
    </source>
</evidence>
<keyword evidence="14" id="KW-0482">Metalloprotease</keyword>
<keyword evidence="11" id="KW-0735">Signal-anchor</keyword>
<feature type="domain" description="Peptidase M28" evidence="22">
    <location>
        <begin position="345"/>
        <end position="552"/>
    </location>
</feature>
<evidence type="ECO:0000256" key="13">
    <source>
        <dbReference type="ARBA" id="ARBA00022997"/>
    </source>
</evidence>
<dbReference type="Ensembl" id="ENSCINT00000031264.1">
    <property type="protein sequence ID" value="ENSCINP00000031058.1"/>
    <property type="gene ID" value="ENSCING00000021112.1"/>
</dbReference>
<dbReference type="GO" id="GO:0004180">
    <property type="term" value="F:carboxypeptidase activity"/>
    <property type="evidence" value="ECO:0000318"/>
    <property type="project" value="GO_Central"/>
</dbReference>
<keyword evidence="9" id="KW-0378">Hydrolase</keyword>
<dbReference type="FunFam" id="1.20.930.40:FF:000001">
    <property type="entry name" value="N-acetylated-alpha-linked acidic dipeptidase 2"/>
    <property type="match status" value="1"/>
</dbReference>
<dbReference type="PANTHER" id="PTHR10404:SF81">
    <property type="entry name" value="N-ACETYLATED ALPHA-LINKED ACIDIC DIPEPTIDASE 2"/>
    <property type="match status" value="1"/>
</dbReference>
<dbReference type="OMA" id="QGSTEWV"/>
<dbReference type="GO" id="GO:0004181">
    <property type="term" value="F:metallocarboxypeptidase activity"/>
    <property type="evidence" value="ECO:0007669"/>
    <property type="project" value="UniProtKB-EC"/>
</dbReference>
<evidence type="ECO:0000256" key="4">
    <source>
        <dbReference type="ARBA" id="ARBA00011738"/>
    </source>
</evidence>
<dbReference type="EMBL" id="EAAA01002615">
    <property type="status" value="NOT_ANNOTATED_CDS"/>
    <property type="molecule type" value="Genomic_DNA"/>
</dbReference>
<evidence type="ECO:0000313" key="23">
    <source>
        <dbReference type="Ensembl" id="ENSCINP00000031058.1"/>
    </source>
</evidence>
<keyword evidence="13" id="KW-0224">Dipeptidase</keyword>
<keyword evidence="16" id="KW-0325">Glycoprotein</keyword>
<keyword evidence="10" id="KW-0862">Zinc</keyword>
<protein>
    <recommendedName>
        <fullName evidence="18">glutamate carboxypeptidase II</fullName>
        <ecNumber evidence="18">3.4.17.21</ecNumber>
    </recommendedName>
</protein>
<sequence>NAMPSRFVVVLVSVLAVSVSIGIGVIIGYFSHPSANSNVQAPIEDESIQQKLMNSINKENIQTHLKFLTKKPHIAGRSNDEVELVTYIENEWKANGLDNVVSYPYNVLLSYPKQGDSNYVAIVAADGTESDISQRKELVIDPEQNDPDVVDPFNAYSAAGEPEGDIVYVNYGTIDDFIYLNRTMLIDFHNKICIARYGSIFRGDKAKHAEQYGCAGLILYSDPANYCVPGEGVYPDSWYLPPTGVQRGNLKLARGDPRTIDYPSIPTAWFKNVSETSLPKIPVTPIGYIDAVKYLSKMGGPAVPAGWSGGLNITYRIGPGFSGTYASSKMKMSVKTENEEKEIKNVMGFIRGSVEPDRYVLFGNHRDAWVFGATDPSSGTAVLMEMVRSYSVMLKQGWRPRRTLVFCSWGAEEYGLIGSTEWVEEFQKQLLFRAVAYINVDVSVKSSYVFSCRGVYSLSNLMFDVAKSVPNPDTAEVSKGRTTVYDTWLLRSPFNSSDPSSLPFFGTLGSGSDYTMFLQSVGVPAIDMTYDYDRGLGISSYPLYHSVYETFDMVTTYVDPEFTYHLAMARIWAEAGRRLSDSVILPIDCRLYGVYLDRSYDSLMTIYGKSMRGNGIDTDKLKEVIDLFAVAANEIHDKENTLDLSNDFLVRGYNDQLMQLERAFLDQNPLPGRPVYRHYITAPSQHNNYGNSGFPGLVDSMFDIDADPDQVGRWEEVKRQYSILIFHILSAASTLRTPVPITQFSVHN</sequence>
<keyword evidence="7 19" id="KW-0812">Transmembrane</keyword>
<dbReference type="SUPFAM" id="SSF47672">
    <property type="entry name" value="Transferrin receptor-like dimerisation domain"/>
    <property type="match status" value="1"/>
</dbReference>
<dbReference type="GeneTree" id="ENSGT01030000234598"/>
<accession>H2XN25</accession>
<evidence type="ECO:0000256" key="2">
    <source>
        <dbReference type="ARBA" id="ARBA00004401"/>
    </source>
</evidence>
<dbReference type="Proteomes" id="UP000008144">
    <property type="component" value="Chromosome 8"/>
</dbReference>
<dbReference type="Gene3D" id="3.40.630.10">
    <property type="entry name" value="Zn peptidases"/>
    <property type="match status" value="1"/>
</dbReference>
<evidence type="ECO:0000256" key="17">
    <source>
        <dbReference type="ARBA" id="ARBA00052003"/>
    </source>
</evidence>
<dbReference type="GO" id="GO:0006508">
    <property type="term" value="P:proteolysis"/>
    <property type="evidence" value="ECO:0007669"/>
    <property type="project" value="UniProtKB-KW"/>
</dbReference>
<dbReference type="FunFam" id="3.50.30.30:FF:000002">
    <property type="entry name" value="N-acetylated-alpha-linked acidic dipeptidase 2"/>
    <property type="match status" value="1"/>
</dbReference>
<comment type="subunit">
    <text evidence="4">Homodimer.</text>
</comment>
<dbReference type="GO" id="GO:0046872">
    <property type="term" value="F:metal ion binding"/>
    <property type="evidence" value="ECO:0007669"/>
    <property type="project" value="UniProtKB-KW"/>
</dbReference>
<feature type="domain" description="PA" evidence="20">
    <location>
        <begin position="164"/>
        <end position="249"/>
    </location>
</feature>
<dbReference type="Pfam" id="PF04253">
    <property type="entry name" value="TFR_dimer"/>
    <property type="match status" value="1"/>
</dbReference>
<dbReference type="Pfam" id="PF04389">
    <property type="entry name" value="Peptidase_M28"/>
    <property type="match status" value="1"/>
</dbReference>
<dbReference type="AlphaFoldDB" id="H2XN25"/>
<evidence type="ECO:0000256" key="10">
    <source>
        <dbReference type="ARBA" id="ARBA00022833"/>
    </source>
</evidence>
<dbReference type="CDD" id="cd08022">
    <property type="entry name" value="M28_PSMA_like"/>
    <property type="match status" value="1"/>
</dbReference>
<evidence type="ECO:0000256" key="16">
    <source>
        <dbReference type="ARBA" id="ARBA00023180"/>
    </source>
</evidence>
<evidence type="ECO:0000256" key="15">
    <source>
        <dbReference type="ARBA" id="ARBA00023136"/>
    </source>
</evidence>
<dbReference type="Pfam" id="PF02225">
    <property type="entry name" value="PA"/>
    <property type="match status" value="1"/>
</dbReference>
<reference evidence="23" key="4">
    <citation type="submission" date="2025-09" db="UniProtKB">
        <authorList>
            <consortium name="Ensembl"/>
        </authorList>
    </citation>
    <scope>IDENTIFICATION</scope>
</reference>
<dbReference type="SUPFAM" id="SSF52025">
    <property type="entry name" value="PA domain"/>
    <property type="match status" value="1"/>
</dbReference>
<keyword evidence="15 19" id="KW-0472">Membrane</keyword>
<dbReference type="InterPro" id="IPR007365">
    <property type="entry name" value="TFR-like_dimer_dom"/>
</dbReference>
<evidence type="ECO:0000256" key="18">
    <source>
        <dbReference type="ARBA" id="ARBA00066561"/>
    </source>
</evidence>
<keyword evidence="6" id="KW-0645">Protease</keyword>
<dbReference type="CDD" id="cd02121">
    <property type="entry name" value="PA_GCPII_like"/>
    <property type="match status" value="1"/>
</dbReference>
<dbReference type="InterPro" id="IPR003137">
    <property type="entry name" value="PA_domain"/>
</dbReference>
<evidence type="ECO:0000256" key="11">
    <source>
        <dbReference type="ARBA" id="ARBA00022968"/>
    </source>
</evidence>
<comment type="subcellular location">
    <subcellularLocation>
        <location evidence="2">Cell membrane</location>
        <topology evidence="2">Single-pass type II membrane protein</topology>
    </subcellularLocation>
</comment>
<comment type="catalytic activity">
    <reaction evidence="17">
        <text>Release of an unsubstituted, C-terminal glutamyl residue, typically from Ac-Asp-Glu or folylpoly-gamma-glutamates.</text>
        <dbReference type="EC" id="3.4.17.21"/>
    </reaction>
</comment>
<keyword evidence="5" id="KW-1003">Cell membrane</keyword>
<dbReference type="InterPro" id="IPR039373">
    <property type="entry name" value="Peptidase_M28B"/>
</dbReference>
<dbReference type="HOGENOM" id="CLU_005688_3_2_1"/>
<keyword evidence="8" id="KW-0479">Metal-binding</keyword>
<evidence type="ECO:0000256" key="12">
    <source>
        <dbReference type="ARBA" id="ARBA00022989"/>
    </source>
</evidence>
<feature type="transmembrane region" description="Helical" evidence="19">
    <location>
        <begin position="7"/>
        <end position="30"/>
    </location>
</feature>
<dbReference type="InParanoid" id="H2XN25"/>
<dbReference type="PANTHER" id="PTHR10404">
    <property type="entry name" value="N-ACETYLATED-ALPHA-LINKED ACIDIC DIPEPTIDASE"/>
    <property type="match status" value="1"/>
</dbReference>
<evidence type="ECO:0000256" key="5">
    <source>
        <dbReference type="ARBA" id="ARBA00022475"/>
    </source>
</evidence>
<dbReference type="Gene3D" id="3.50.30.30">
    <property type="match status" value="1"/>
</dbReference>
<evidence type="ECO:0000256" key="9">
    <source>
        <dbReference type="ARBA" id="ARBA00022801"/>
    </source>
</evidence>
<organism evidence="23 24">
    <name type="scientific">Ciona intestinalis</name>
    <name type="common">Transparent sea squirt</name>
    <name type="synonym">Ascidia intestinalis</name>
    <dbReference type="NCBI Taxonomy" id="7719"/>
    <lineage>
        <taxon>Eukaryota</taxon>
        <taxon>Metazoa</taxon>
        <taxon>Chordata</taxon>
        <taxon>Tunicata</taxon>
        <taxon>Ascidiacea</taxon>
        <taxon>Phlebobranchia</taxon>
        <taxon>Cionidae</taxon>
        <taxon>Ciona</taxon>
    </lineage>
</organism>
<feature type="domain" description="Transferrin receptor-like dimerisation" evidence="21">
    <location>
        <begin position="616"/>
        <end position="736"/>
    </location>
</feature>
<reference evidence="24" key="1">
    <citation type="journal article" date="2002" name="Science">
        <title>The draft genome of Ciona intestinalis: insights into chordate and vertebrate origins.</title>
        <authorList>
            <person name="Dehal P."/>
            <person name="Satou Y."/>
            <person name="Campbell R.K."/>
            <person name="Chapman J."/>
            <person name="Degnan B."/>
            <person name="De Tomaso A."/>
            <person name="Davidson B."/>
            <person name="Di Gregorio A."/>
            <person name="Gelpke M."/>
            <person name="Goodstein D.M."/>
            <person name="Harafuji N."/>
            <person name="Hastings K.E."/>
            <person name="Ho I."/>
            <person name="Hotta K."/>
            <person name="Huang W."/>
            <person name="Kawashima T."/>
            <person name="Lemaire P."/>
            <person name="Martinez D."/>
            <person name="Meinertzhagen I.A."/>
            <person name="Necula S."/>
            <person name="Nonaka M."/>
            <person name="Putnam N."/>
            <person name="Rash S."/>
            <person name="Saiga H."/>
            <person name="Satake M."/>
            <person name="Terry A."/>
            <person name="Yamada L."/>
            <person name="Wang H.G."/>
            <person name="Awazu S."/>
            <person name="Azumi K."/>
            <person name="Boore J."/>
            <person name="Branno M."/>
            <person name="Chin-Bow S."/>
            <person name="DeSantis R."/>
            <person name="Doyle S."/>
            <person name="Francino P."/>
            <person name="Keys D.N."/>
            <person name="Haga S."/>
            <person name="Hayashi H."/>
            <person name="Hino K."/>
            <person name="Imai K.S."/>
            <person name="Inaba K."/>
            <person name="Kano S."/>
            <person name="Kobayashi K."/>
            <person name="Kobayashi M."/>
            <person name="Lee B.I."/>
            <person name="Makabe K.W."/>
            <person name="Manohar C."/>
            <person name="Matassi G."/>
            <person name="Medina M."/>
            <person name="Mochizuki Y."/>
            <person name="Mount S."/>
            <person name="Morishita T."/>
            <person name="Miura S."/>
            <person name="Nakayama A."/>
            <person name="Nishizaka S."/>
            <person name="Nomoto H."/>
            <person name="Ohta F."/>
            <person name="Oishi K."/>
            <person name="Rigoutsos I."/>
            <person name="Sano M."/>
            <person name="Sasaki A."/>
            <person name="Sasakura Y."/>
            <person name="Shoguchi E."/>
            <person name="Shin-i T."/>
            <person name="Spagnuolo A."/>
            <person name="Stainier D."/>
            <person name="Suzuki M.M."/>
            <person name="Tassy O."/>
            <person name="Takatori N."/>
            <person name="Tokuoka M."/>
            <person name="Yagi K."/>
            <person name="Yoshizaki F."/>
            <person name="Wada S."/>
            <person name="Zhang C."/>
            <person name="Hyatt P.D."/>
            <person name="Larimer F."/>
            <person name="Detter C."/>
            <person name="Doggett N."/>
            <person name="Glavina T."/>
            <person name="Hawkins T."/>
            <person name="Richardson P."/>
            <person name="Lucas S."/>
            <person name="Kohara Y."/>
            <person name="Levine M."/>
            <person name="Satoh N."/>
            <person name="Rokhsar D.S."/>
        </authorList>
    </citation>
    <scope>NUCLEOTIDE SEQUENCE [LARGE SCALE GENOMIC DNA]</scope>
</reference>
<dbReference type="Gene3D" id="1.20.930.40">
    <property type="entry name" value="Transferrin receptor-like, dimerisation domain"/>
    <property type="match status" value="1"/>
</dbReference>
<comment type="similarity">
    <text evidence="3">Belongs to the peptidase M28 family. M28B subfamily.</text>
</comment>